<gene>
    <name evidence="2" type="ORF">IPOD504_LOCUS13647</name>
</gene>
<feature type="compositionally biased region" description="Low complexity" evidence="1">
    <location>
        <begin position="184"/>
        <end position="193"/>
    </location>
</feature>
<evidence type="ECO:0000313" key="2">
    <source>
        <dbReference type="EMBL" id="CAH2066930.1"/>
    </source>
</evidence>
<dbReference type="EMBL" id="OW152816">
    <property type="protein sequence ID" value="CAH2066930.1"/>
    <property type="molecule type" value="Genomic_DNA"/>
</dbReference>
<feature type="non-terminal residue" evidence="2">
    <location>
        <position position="235"/>
    </location>
</feature>
<feature type="compositionally biased region" description="Basic residues" evidence="1">
    <location>
        <begin position="87"/>
        <end position="102"/>
    </location>
</feature>
<evidence type="ECO:0000256" key="1">
    <source>
        <dbReference type="SAM" id="MobiDB-lite"/>
    </source>
</evidence>
<protein>
    <submittedName>
        <fullName evidence="2">Uncharacterized protein</fullName>
    </submittedName>
</protein>
<feature type="region of interest" description="Disordered" evidence="1">
    <location>
        <begin position="87"/>
        <end position="126"/>
    </location>
</feature>
<feature type="region of interest" description="Disordered" evidence="1">
    <location>
        <begin position="160"/>
        <end position="235"/>
    </location>
</feature>
<feature type="region of interest" description="Disordered" evidence="1">
    <location>
        <begin position="1"/>
        <end position="27"/>
    </location>
</feature>
<sequence length="235" mass="25516">MTVRALNVSGVSERDGSPEATIGTMYSPTTPREVTVVDGAQLIIAPPPAMIRSLTGARTCGARRRLRSAGAFIFDAVVTRRGVRRALRKSLRRGPARPRRAASRPQPARQCTTSSSNRSAGRASPALFRENTNLEWMVLAARERTLPPESIFRAGLRVRGERAVSAPPAATRPCRSPPPPRCAPPKGCRGPPAIRLAPDTSSNQSSTDHRRQPKGEEWSGRGRCRAAKTEDRALR</sequence>
<dbReference type="Proteomes" id="UP000837857">
    <property type="component" value="Chromosome 4"/>
</dbReference>
<feature type="compositionally biased region" description="Polar residues" evidence="1">
    <location>
        <begin position="110"/>
        <end position="119"/>
    </location>
</feature>
<organism evidence="2 3">
    <name type="scientific">Iphiclides podalirius</name>
    <name type="common">scarce swallowtail</name>
    <dbReference type="NCBI Taxonomy" id="110791"/>
    <lineage>
        <taxon>Eukaryota</taxon>
        <taxon>Metazoa</taxon>
        <taxon>Ecdysozoa</taxon>
        <taxon>Arthropoda</taxon>
        <taxon>Hexapoda</taxon>
        <taxon>Insecta</taxon>
        <taxon>Pterygota</taxon>
        <taxon>Neoptera</taxon>
        <taxon>Endopterygota</taxon>
        <taxon>Lepidoptera</taxon>
        <taxon>Glossata</taxon>
        <taxon>Ditrysia</taxon>
        <taxon>Papilionoidea</taxon>
        <taxon>Papilionidae</taxon>
        <taxon>Papilioninae</taxon>
        <taxon>Iphiclides</taxon>
    </lineage>
</organism>
<name>A0ABN8IY79_9NEOP</name>
<proteinExistence type="predicted"/>
<reference evidence="2" key="1">
    <citation type="submission" date="2022-03" db="EMBL/GenBank/DDBJ databases">
        <authorList>
            <person name="Martin H S."/>
        </authorList>
    </citation>
    <scope>NUCLEOTIDE SEQUENCE</scope>
</reference>
<accession>A0ABN8IY79</accession>
<keyword evidence="3" id="KW-1185">Reference proteome</keyword>
<feature type="compositionally biased region" description="Basic and acidic residues" evidence="1">
    <location>
        <begin position="207"/>
        <end position="220"/>
    </location>
</feature>
<evidence type="ECO:0000313" key="3">
    <source>
        <dbReference type="Proteomes" id="UP000837857"/>
    </source>
</evidence>